<reference evidence="1" key="1">
    <citation type="submission" date="2019-11" db="EMBL/GenBank/DDBJ databases">
        <title>Nori genome reveals adaptations in red seaweeds to the harsh intertidal environment.</title>
        <authorList>
            <person name="Wang D."/>
            <person name="Mao Y."/>
        </authorList>
    </citation>
    <scope>NUCLEOTIDE SEQUENCE</scope>
    <source>
        <tissue evidence="1">Gametophyte</tissue>
    </source>
</reference>
<sequence length="438" mass="44756">MCQPLAAPFPSTDPHHEPSPTSSQHTPPPLRLPRSRLFFPPRYVGVHRGWRPPGTATRIIVVQRRCTSSAAPTTQSSSAQGDAGRSVGCAPAFPGATTSVAPPTKSRRTQGDAGRSDGWAPAHPGTTATAAAPTASSDARGHARRSVGRARWRPGGAATAPTPPSRRPLGVAQPGGPAGPPHSPTRILPGRSGGSSAGAAPSLVAPELVAPPRPAGGDAHVVPHRGGRRCRTIGRGGYFWAGGVRSVPAPGPVIQKIRIARDSHLGYHPGDMRLLQAARRAAKHLTRGVSFTRQTNARMARAIAALEEEQPALQRCIGCWGACSFLSSHLRNVSGDVIDGGGGGEGSPDVHDLGVGNVRLVPVLLPSGGGSSSSLVQGRGVALVSGGREGEAGTGSAGARALSEGGSWTRRAPMVQGRLSAGGSDAVVSRQANFLNAI</sequence>
<dbReference type="Proteomes" id="UP000798662">
    <property type="component" value="Chromosome 3"/>
</dbReference>
<name>A0ACC3CBE4_PYRYE</name>
<comment type="caution">
    <text evidence="1">The sequence shown here is derived from an EMBL/GenBank/DDBJ whole genome shotgun (WGS) entry which is preliminary data.</text>
</comment>
<proteinExistence type="predicted"/>
<evidence type="ECO:0000313" key="1">
    <source>
        <dbReference type="EMBL" id="KAK1867555.1"/>
    </source>
</evidence>
<dbReference type="EMBL" id="CM020620">
    <property type="protein sequence ID" value="KAK1867555.1"/>
    <property type="molecule type" value="Genomic_DNA"/>
</dbReference>
<protein>
    <submittedName>
        <fullName evidence="1">Uncharacterized protein</fullName>
    </submittedName>
</protein>
<accession>A0ACC3CBE4</accession>
<evidence type="ECO:0000313" key="2">
    <source>
        <dbReference type="Proteomes" id="UP000798662"/>
    </source>
</evidence>
<organism evidence="1 2">
    <name type="scientific">Pyropia yezoensis</name>
    <name type="common">Susabi-nori</name>
    <name type="synonym">Porphyra yezoensis</name>
    <dbReference type="NCBI Taxonomy" id="2788"/>
    <lineage>
        <taxon>Eukaryota</taxon>
        <taxon>Rhodophyta</taxon>
        <taxon>Bangiophyceae</taxon>
        <taxon>Bangiales</taxon>
        <taxon>Bangiaceae</taxon>
        <taxon>Pyropia</taxon>
    </lineage>
</organism>
<keyword evidence="2" id="KW-1185">Reference proteome</keyword>
<gene>
    <name evidence="1" type="ORF">I4F81_010061</name>
</gene>